<dbReference type="GO" id="GO:0005741">
    <property type="term" value="C:mitochondrial outer membrane"/>
    <property type="evidence" value="ECO:0007669"/>
    <property type="project" value="TreeGrafter"/>
</dbReference>
<evidence type="ECO:0000313" key="3">
    <source>
        <dbReference type="Proteomes" id="UP000694851"/>
    </source>
</evidence>
<dbReference type="GO" id="GO:0051562">
    <property type="term" value="P:negative regulation of mitochondrial calcium ion concentration"/>
    <property type="evidence" value="ECO:0007669"/>
    <property type="project" value="TreeGrafter"/>
</dbReference>
<keyword evidence="2" id="KW-1133">Transmembrane helix</keyword>
<name>A0A8B7QG05_HIPAR</name>
<keyword evidence="2" id="KW-0812">Transmembrane</keyword>
<dbReference type="OrthoDB" id="5986838at2759"/>
<dbReference type="CTD" id="89885"/>
<evidence type="ECO:0000256" key="1">
    <source>
        <dbReference type="SAM" id="MobiDB-lite"/>
    </source>
</evidence>
<gene>
    <name evidence="4" type="primary">FATE1</name>
</gene>
<dbReference type="GO" id="GO:0043066">
    <property type="term" value="P:negative regulation of apoptotic process"/>
    <property type="evidence" value="ECO:0007669"/>
    <property type="project" value="TreeGrafter"/>
</dbReference>
<dbReference type="GO" id="GO:0044233">
    <property type="term" value="C:mitochondria-associated endoplasmic reticulum membrane contact site"/>
    <property type="evidence" value="ECO:0007669"/>
    <property type="project" value="TreeGrafter"/>
</dbReference>
<dbReference type="GO" id="GO:0005783">
    <property type="term" value="C:endoplasmic reticulum"/>
    <property type="evidence" value="ECO:0007669"/>
    <property type="project" value="TreeGrafter"/>
</dbReference>
<feature type="region of interest" description="Disordered" evidence="1">
    <location>
        <begin position="1"/>
        <end position="20"/>
    </location>
</feature>
<sequence length="98" mass="11348">MMSSKARREAVQPRGYPGSFPGMRVVYECNPEADVIAEIGLEELSGLEIEVMRKQMYMITERLCALEDQVTTWRYRGAAFLTMLVSICAVNLWQWLRR</sequence>
<feature type="compositionally biased region" description="Basic and acidic residues" evidence="1">
    <location>
        <begin position="1"/>
        <end position="11"/>
    </location>
</feature>
<dbReference type="KEGG" id="hai:109376311"/>
<dbReference type="InterPro" id="IPR039153">
    <property type="entry name" value="FATE1"/>
</dbReference>
<keyword evidence="3" id="KW-1185">Reference proteome</keyword>
<dbReference type="PANTHER" id="PTHR21128:SF0">
    <property type="entry name" value="FETAL AND ADULT TESTIS-EXPRESSED TRANSCRIPT PROTEIN"/>
    <property type="match status" value="1"/>
</dbReference>
<reference evidence="4" key="1">
    <citation type="submission" date="2025-08" db="UniProtKB">
        <authorList>
            <consortium name="RefSeq"/>
        </authorList>
    </citation>
    <scope>IDENTIFICATION</scope>
    <source>
        <tissue evidence="4">Muscle</tissue>
    </source>
</reference>
<protein>
    <submittedName>
        <fullName evidence="4">Fetal and adult testis-expressed transcript protein</fullName>
    </submittedName>
</protein>
<dbReference type="AlphaFoldDB" id="A0A8B7QG05"/>
<proteinExistence type="predicted"/>
<organism evidence="3 4">
    <name type="scientific">Hipposideros armiger</name>
    <name type="common">Great Himalayan leaf-nosed bat</name>
    <dbReference type="NCBI Taxonomy" id="186990"/>
    <lineage>
        <taxon>Eukaryota</taxon>
        <taxon>Metazoa</taxon>
        <taxon>Chordata</taxon>
        <taxon>Craniata</taxon>
        <taxon>Vertebrata</taxon>
        <taxon>Euteleostomi</taxon>
        <taxon>Mammalia</taxon>
        <taxon>Eutheria</taxon>
        <taxon>Laurasiatheria</taxon>
        <taxon>Chiroptera</taxon>
        <taxon>Yinpterochiroptera</taxon>
        <taxon>Rhinolophoidea</taxon>
        <taxon>Hipposideridae</taxon>
        <taxon>Hipposideros</taxon>
    </lineage>
</organism>
<dbReference type="GO" id="GO:0031625">
    <property type="term" value="F:ubiquitin protein ligase binding"/>
    <property type="evidence" value="ECO:0007669"/>
    <property type="project" value="TreeGrafter"/>
</dbReference>
<dbReference type="RefSeq" id="XP_019487729.1">
    <property type="nucleotide sequence ID" value="XM_019632184.1"/>
</dbReference>
<dbReference type="PANTHER" id="PTHR21128">
    <property type="entry name" value="FETAL AND ADULT TESTIS-EXPRESSED TRANSCRIPT PROTEIN"/>
    <property type="match status" value="1"/>
</dbReference>
<dbReference type="GeneID" id="109376311"/>
<evidence type="ECO:0000256" key="2">
    <source>
        <dbReference type="SAM" id="Phobius"/>
    </source>
</evidence>
<keyword evidence="2" id="KW-0472">Membrane</keyword>
<accession>A0A8B7QG05</accession>
<feature type="transmembrane region" description="Helical" evidence="2">
    <location>
        <begin position="78"/>
        <end position="96"/>
    </location>
</feature>
<dbReference type="Proteomes" id="UP000694851">
    <property type="component" value="Unplaced"/>
</dbReference>
<evidence type="ECO:0000313" key="4">
    <source>
        <dbReference type="RefSeq" id="XP_019487729.1"/>
    </source>
</evidence>